<keyword evidence="2 5" id="KW-0812">Transmembrane</keyword>
<protein>
    <submittedName>
        <fullName evidence="7">MFS transporter</fullName>
    </submittedName>
</protein>
<feature type="transmembrane region" description="Helical" evidence="5">
    <location>
        <begin position="86"/>
        <end position="105"/>
    </location>
</feature>
<feature type="transmembrane region" description="Helical" evidence="5">
    <location>
        <begin position="428"/>
        <end position="449"/>
    </location>
</feature>
<evidence type="ECO:0000256" key="5">
    <source>
        <dbReference type="SAM" id="Phobius"/>
    </source>
</evidence>
<feature type="domain" description="Major facilitator superfamily (MFS) profile" evidence="6">
    <location>
        <begin position="20"/>
        <end position="455"/>
    </location>
</feature>
<dbReference type="Proteomes" id="UP000630353">
    <property type="component" value="Unassembled WGS sequence"/>
</dbReference>
<organism evidence="7 8">
    <name type="scientific">Thalassobaculum fulvum</name>
    <dbReference type="NCBI Taxonomy" id="1633335"/>
    <lineage>
        <taxon>Bacteria</taxon>
        <taxon>Pseudomonadati</taxon>
        <taxon>Pseudomonadota</taxon>
        <taxon>Alphaproteobacteria</taxon>
        <taxon>Rhodospirillales</taxon>
        <taxon>Thalassobaculaceae</taxon>
        <taxon>Thalassobaculum</taxon>
    </lineage>
</organism>
<comment type="subcellular location">
    <subcellularLocation>
        <location evidence="1">Membrane</location>
        <topology evidence="1">Multi-pass membrane protein</topology>
    </subcellularLocation>
</comment>
<keyword evidence="4 5" id="KW-0472">Membrane</keyword>
<dbReference type="RefSeq" id="WP_189987904.1">
    <property type="nucleotide sequence ID" value="NZ_BMZS01000002.1"/>
</dbReference>
<evidence type="ECO:0000256" key="2">
    <source>
        <dbReference type="ARBA" id="ARBA00022692"/>
    </source>
</evidence>
<feature type="transmembrane region" description="Helical" evidence="5">
    <location>
        <begin position="364"/>
        <end position="380"/>
    </location>
</feature>
<gene>
    <name evidence="7" type="ORF">GCM10017083_10790</name>
</gene>
<evidence type="ECO:0000313" key="8">
    <source>
        <dbReference type="Proteomes" id="UP000630353"/>
    </source>
</evidence>
<dbReference type="InterPro" id="IPR036259">
    <property type="entry name" value="MFS_trans_sf"/>
</dbReference>
<feature type="transmembrane region" description="Helical" evidence="5">
    <location>
        <begin position="172"/>
        <end position="194"/>
    </location>
</feature>
<dbReference type="Gene3D" id="1.20.1250.20">
    <property type="entry name" value="MFS general substrate transporter like domains"/>
    <property type="match status" value="1"/>
</dbReference>
<evidence type="ECO:0000313" key="7">
    <source>
        <dbReference type="EMBL" id="GHD43990.1"/>
    </source>
</evidence>
<evidence type="ECO:0000256" key="1">
    <source>
        <dbReference type="ARBA" id="ARBA00004141"/>
    </source>
</evidence>
<dbReference type="PANTHER" id="PTHR42718:SF48">
    <property type="entry name" value="CONSERVED TWO-DOMAIN MEMBRANE PROTEIN-RELATED"/>
    <property type="match status" value="1"/>
</dbReference>
<dbReference type="Gene3D" id="1.20.1720.10">
    <property type="entry name" value="Multidrug resistance protein D"/>
    <property type="match status" value="1"/>
</dbReference>
<keyword evidence="8" id="KW-1185">Reference proteome</keyword>
<dbReference type="PROSITE" id="PS50850">
    <property type="entry name" value="MFS"/>
    <property type="match status" value="1"/>
</dbReference>
<dbReference type="GO" id="GO:0022857">
    <property type="term" value="F:transmembrane transporter activity"/>
    <property type="evidence" value="ECO:0007669"/>
    <property type="project" value="InterPro"/>
</dbReference>
<keyword evidence="3 5" id="KW-1133">Transmembrane helix</keyword>
<feature type="transmembrane region" description="Helical" evidence="5">
    <location>
        <begin position="54"/>
        <end position="74"/>
    </location>
</feature>
<evidence type="ECO:0000256" key="4">
    <source>
        <dbReference type="ARBA" id="ARBA00023136"/>
    </source>
</evidence>
<evidence type="ECO:0000256" key="3">
    <source>
        <dbReference type="ARBA" id="ARBA00022989"/>
    </source>
</evidence>
<dbReference type="CDD" id="cd17321">
    <property type="entry name" value="MFS_MMR_MDR_like"/>
    <property type="match status" value="1"/>
</dbReference>
<feature type="transmembrane region" description="Helical" evidence="5">
    <location>
        <begin position="18"/>
        <end position="42"/>
    </location>
</feature>
<dbReference type="InterPro" id="IPR011701">
    <property type="entry name" value="MFS"/>
</dbReference>
<feature type="transmembrane region" description="Helical" evidence="5">
    <location>
        <begin position="206"/>
        <end position="223"/>
    </location>
</feature>
<reference evidence="7" key="2">
    <citation type="submission" date="2020-09" db="EMBL/GenBank/DDBJ databases">
        <authorList>
            <person name="Sun Q."/>
            <person name="Kim S."/>
        </authorList>
    </citation>
    <scope>NUCLEOTIDE SEQUENCE</scope>
    <source>
        <strain evidence="7">KCTC 42651</strain>
    </source>
</reference>
<feature type="transmembrane region" description="Helical" evidence="5">
    <location>
        <begin position="401"/>
        <end position="422"/>
    </location>
</feature>
<feature type="transmembrane region" description="Helical" evidence="5">
    <location>
        <begin position="307"/>
        <end position="325"/>
    </location>
</feature>
<feature type="transmembrane region" description="Helical" evidence="5">
    <location>
        <begin position="111"/>
        <end position="132"/>
    </location>
</feature>
<sequence>MSQTATESPDGLDTPRRYWAWATILLGVTLAVLDSSMANIALPTIATYFDASPAVSIWIVNGYQLAIVMSLLPLASLGEIVGYRRVYLAGVSLFTVAAVGCAFAGSLGELTAIRIVQGLGAAGLMGVNAALLRYTVPKARFGTAIGVNAMVVASSATVGPTIGGLILSVVDWPWLFAIHLPLGAIVVAMGWFTLPDSDRASRRFDVVSAGLSAASIGLVVTTLDSIGHGLAWPLVVAQAVACVIASTLLVRRELRVPEPLLPLDLLAKPVFSLSIATSTASFVAQVLAFVSLPFTFQRIHDFPPLEVGLLMMPWPLAIAVVAPFAGRLSDRWSPAIIVSAGMTLMATGLAALALLPDDPGRFDIAWRMVLCGAGFGLFQAPNNRTLITAAPRARSGAASGMLGTARLTGQAVGAALVALLLGRLGIQGATWALVLGAGFAATSAVVSILRLKHLERADGAAPAAPSPSRD</sequence>
<dbReference type="SUPFAM" id="SSF103473">
    <property type="entry name" value="MFS general substrate transporter"/>
    <property type="match status" value="1"/>
</dbReference>
<dbReference type="Pfam" id="PF07690">
    <property type="entry name" value="MFS_1"/>
    <property type="match status" value="1"/>
</dbReference>
<feature type="transmembrane region" description="Helical" evidence="5">
    <location>
        <begin position="144"/>
        <end position="166"/>
    </location>
</feature>
<dbReference type="AlphaFoldDB" id="A0A918XPJ2"/>
<dbReference type="InterPro" id="IPR020846">
    <property type="entry name" value="MFS_dom"/>
</dbReference>
<dbReference type="GO" id="GO:0016020">
    <property type="term" value="C:membrane"/>
    <property type="evidence" value="ECO:0007669"/>
    <property type="project" value="UniProtKB-SubCell"/>
</dbReference>
<name>A0A918XPJ2_9PROT</name>
<evidence type="ECO:0000259" key="6">
    <source>
        <dbReference type="PROSITE" id="PS50850"/>
    </source>
</evidence>
<reference evidence="7" key="1">
    <citation type="journal article" date="2014" name="Int. J. Syst. Evol. Microbiol.">
        <title>Complete genome sequence of Corynebacterium casei LMG S-19264T (=DSM 44701T), isolated from a smear-ripened cheese.</title>
        <authorList>
            <consortium name="US DOE Joint Genome Institute (JGI-PGF)"/>
            <person name="Walter F."/>
            <person name="Albersmeier A."/>
            <person name="Kalinowski J."/>
            <person name="Ruckert C."/>
        </authorList>
    </citation>
    <scope>NUCLEOTIDE SEQUENCE</scope>
    <source>
        <strain evidence="7">KCTC 42651</strain>
    </source>
</reference>
<proteinExistence type="predicted"/>
<dbReference type="PRINTS" id="PR01036">
    <property type="entry name" value="TCRTETB"/>
</dbReference>
<feature type="transmembrane region" description="Helical" evidence="5">
    <location>
        <begin position="332"/>
        <end position="352"/>
    </location>
</feature>
<accession>A0A918XPJ2</accession>
<feature type="transmembrane region" description="Helical" evidence="5">
    <location>
        <begin position="270"/>
        <end position="295"/>
    </location>
</feature>
<dbReference type="PANTHER" id="PTHR42718">
    <property type="entry name" value="MAJOR FACILITATOR SUPERFAMILY MULTIDRUG TRANSPORTER MFSC"/>
    <property type="match status" value="1"/>
</dbReference>
<feature type="transmembrane region" description="Helical" evidence="5">
    <location>
        <begin position="229"/>
        <end position="250"/>
    </location>
</feature>
<dbReference type="EMBL" id="BMZS01000002">
    <property type="protein sequence ID" value="GHD43990.1"/>
    <property type="molecule type" value="Genomic_DNA"/>
</dbReference>
<comment type="caution">
    <text evidence="7">The sequence shown here is derived from an EMBL/GenBank/DDBJ whole genome shotgun (WGS) entry which is preliminary data.</text>
</comment>